<dbReference type="AlphaFoldDB" id="A0AAD9LRI5"/>
<organism evidence="1 2">
    <name type="scientific">Phytophthora citrophthora</name>
    <dbReference type="NCBI Taxonomy" id="4793"/>
    <lineage>
        <taxon>Eukaryota</taxon>
        <taxon>Sar</taxon>
        <taxon>Stramenopiles</taxon>
        <taxon>Oomycota</taxon>
        <taxon>Peronosporomycetes</taxon>
        <taxon>Peronosporales</taxon>
        <taxon>Peronosporaceae</taxon>
        <taxon>Phytophthora</taxon>
    </lineage>
</organism>
<evidence type="ECO:0000313" key="2">
    <source>
        <dbReference type="Proteomes" id="UP001259832"/>
    </source>
</evidence>
<dbReference type="Proteomes" id="UP001259832">
    <property type="component" value="Unassembled WGS sequence"/>
</dbReference>
<gene>
    <name evidence="1" type="ORF">P3T76_003014</name>
</gene>
<keyword evidence="2" id="KW-1185">Reference proteome</keyword>
<evidence type="ECO:0000313" key="1">
    <source>
        <dbReference type="EMBL" id="KAK1945966.1"/>
    </source>
</evidence>
<dbReference type="EMBL" id="JASMQC010000004">
    <property type="protein sequence ID" value="KAK1945966.1"/>
    <property type="molecule type" value="Genomic_DNA"/>
</dbReference>
<reference evidence="1" key="1">
    <citation type="submission" date="2023-08" db="EMBL/GenBank/DDBJ databases">
        <title>Reference Genome Resource for the Citrus Pathogen Phytophthora citrophthora.</title>
        <authorList>
            <person name="Moller H."/>
            <person name="Coetzee B."/>
            <person name="Rose L.J."/>
            <person name="Van Niekerk J.M."/>
        </authorList>
    </citation>
    <scope>NUCLEOTIDE SEQUENCE</scope>
    <source>
        <strain evidence="1">STE-U-9442</strain>
    </source>
</reference>
<name>A0AAD9LRI5_9STRA</name>
<sequence length="65" mass="7343">MPELRMQPLVSLAARLILNRQTKDLGADRGEDTSGELVSFDVFMAILSVFSAKQPLEFKRRGEYV</sequence>
<protein>
    <submittedName>
        <fullName evidence="1">Uncharacterized protein</fullName>
    </submittedName>
</protein>
<comment type="caution">
    <text evidence="1">The sequence shown here is derived from an EMBL/GenBank/DDBJ whole genome shotgun (WGS) entry which is preliminary data.</text>
</comment>
<accession>A0AAD9LRI5</accession>
<proteinExistence type="predicted"/>